<dbReference type="EMBL" id="REGN01004084">
    <property type="protein sequence ID" value="RNA19239.1"/>
    <property type="molecule type" value="Genomic_DNA"/>
</dbReference>
<comment type="caution">
    <text evidence="1">The sequence shown here is derived from an EMBL/GenBank/DDBJ whole genome shotgun (WGS) entry which is preliminary data.</text>
</comment>
<gene>
    <name evidence="1" type="ORF">BpHYR1_008832</name>
</gene>
<organism evidence="1 2">
    <name type="scientific">Brachionus plicatilis</name>
    <name type="common">Marine rotifer</name>
    <name type="synonym">Brachionus muelleri</name>
    <dbReference type="NCBI Taxonomy" id="10195"/>
    <lineage>
        <taxon>Eukaryota</taxon>
        <taxon>Metazoa</taxon>
        <taxon>Spiralia</taxon>
        <taxon>Gnathifera</taxon>
        <taxon>Rotifera</taxon>
        <taxon>Eurotatoria</taxon>
        <taxon>Monogononta</taxon>
        <taxon>Pseudotrocha</taxon>
        <taxon>Ploima</taxon>
        <taxon>Brachionidae</taxon>
        <taxon>Brachionus</taxon>
    </lineage>
</organism>
<dbReference type="AlphaFoldDB" id="A0A3M7R703"/>
<evidence type="ECO:0000313" key="2">
    <source>
        <dbReference type="Proteomes" id="UP000276133"/>
    </source>
</evidence>
<name>A0A3M7R703_BRAPC</name>
<reference evidence="1 2" key="1">
    <citation type="journal article" date="2018" name="Sci. Rep.">
        <title>Genomic signatures of local adaptation to the degree of environmental predictability in rotifers.</title>
        <authorList>
            <person name="Franch-Gras L."/>
            <person name="Hahn C."/>
            <person name="Garcia-Roger E.M."/>
            <person name="Carmona M.J."/>
            <person name="Serra M."/>
            <person name="Gomez A."/>
        </authorList>
    </citation>
    <scope>NUCLEOTIDE SEQUENCE [LARGE SCALE GENOMIC DNA]</scope>
    <source>
        <strain evidence="1">HYR1</strain>
    </source>
</reference>
<protein>
    <submittedName>
        <fullName evidence="1">Uncharacterized protein</fullName>
    </submittedName>
</protein>
<evidence type="ECO:0000313" key="1">
    <source>
        <dbReference type="EMBL" id="RNA19239.1"/>
    </source>
</evidence>
<sequence length="85" mass="10314">MEFFFCFIKLPFISRTIFRKITLFIDKNSFVSWTRPKVFSWIPKAAQTIPLKQTKIIIPFFFYINLLFNNKNIRLQLQNGKKKLH</sequence>
<proteinExistence type="predicted"/>
<dbReference type="Proteomes" id="UP000276133">
    <property type="component" value="Unassembled WGS sequence"/>
</dbReference>
<accession>A0A3M7R703</accession>
<keyword evidence="2" id="KW-1185">Reference proteome</keyword>